<evidence type="ECO:0000256" key="1">
    <source>
        <dbReference type="ARBA" id="ARBA00004370"/>
    </source>
</evidence>
<dbReference type="InterPro" id="IPR048254">
    <property type="entry name" value="CDP_ALCOHOL_P_TRANSF_CS"/>
</dbReference>
<dbReference type="GeneID" id="108615613"/>
<evidence type="ECO:0000256" key="5">
    <source>
        <dbReference type="RuleBase" id="RU003750"/>
    </source>
</evidence>
<dbReference type="Proteomes" id="UP000694904">
    <property type="component" value="Chromosome 5"/>
</dbReference>
<keyword evidence="3 5" id="KW-0808">Transferase</keyword>
<protein>
    <submittedName>
        <fullName evidence="8">Cholinephosphotransferase 1 isoform X4</fullName>
    </submittedName>
</protein>
<dbReference type="PANTHER" id="PTHR10414:SF37">
    <property type="entry name" value="BB IN A BOXCAR, ISOFORM C"/>
    <property type="match status" value="1"/>
</dbReference>
<dbReference type="RefSeq" id="XP_017865726.1">
    <property type="nucleotide sequence ID" value="XM_018010237.1"/>
</dbReference>
<evidence type="ECO:0000256" key="4">
    <source>
        <dbReference type="ARBA" id="ARBA00023136"/>
    </source>
</evidence>
<dbReference type="PANTHER" id="PTHR10414">
    <property type="entry name" value="ETHANOLAMINEPHOSPHOTRANSFERASE"/>
    <property type="match status" value="1"/>
</dbReference>
<feature type="transmembrane region" description="Helical" evidence="6">
    <location>
        <begin position="50"/>
        <end position="73"/>
    </location>
</feature>
<reference evidence="8" key="3">
    <citation type="submission" date="2025-08" db="UniProtKB">
        <authorList>
            <consortium name="RefSeq"/>
        </authorList>
    </citation>
    <scope>IDENTIFICATION</scope>
    <source>
        <tissue evidence="8">Whole organism</tissue>
    </source>
</reference>
<sequence length="411" mass="45991">MPLLAYKEQRILSPQQLRKLSEHKYSCFSASLLDPLLQPWWNWLVAQTPLWLAPNLITIVGLILNIVTTLILICYSPNGVEPPPRWTCFLCALGLFVYQSLDSIDGKQARRTNTSSPLGELFDHGCDSISTIFVALSACISCQLGHYPNWLFFQCFCAIALFYCAHWQTYVSGTMRFGRIDVTEAQFSIIAIHLVSAILGPEIWLTKIPIVGVSWNYTILVFITFGYTLNIINFQKMFIEGGSGKNGSSVAGTSVLSPSIPLTLVVLPALMIAQKSPDNIFTEHASVFILAFGMVAAKITNKLVIAHMTKAEMEYLDWSLLGPALLFLNQYFNCIVPEIWLLWFTLAWGTQDLLRYCAQVCLEICQHLRIDLFRIPYSAKVSSTSSVGSQINFGVDKNGSTSHRKSKSKLH</sequence>
<dbReference type="InterPro" id="IPR014472">
    <property type="entry name" value="CHOPT"/>
</dbReference>
<keyword evidence="6" id="KW-1133">Transmembrane helix</keyword>
<proteinExistence type="inferred from homology"/>
<evidence type="ECO:0000313" key="7">
    <source>
        <dbReference type="Proteomes" id="UP000694904"/>
    </source>
</evidence>
<feature type="transmembrane region" description="Helical" evidence="6">
    <location>
        <begin position="325"/>
        <end position="346"/>
    </location>
</feature>
<reference evidence="7" key="1">
    <citation type="journal article" date="1997" name="Nucleic Acids Res.">
        <title>tRNAscan-SE: a program for improved detection of transfer RNA genes in genomic sequence.</title>
        <authorList>
            <person name="Lowe T.M."/>
            <person name="Eddy S.R."/>
        </authorList>
    </citation>
    <scope>NUCLEOTIDE SEQUENCE [LARGE SCALE GENOMIC DNA]</scope>
</reference>
<dbReference type="PROSITE" id="PS00379">
    <property type="entry name" value="CDP_ALCOHOL_P_TRANSF"/>
    <property type="match status" value="1"/>
</dbReference>
<evidence type="ECO:0000256" key="6">
    <source>
        <dbReference type="SAM" id="Phobius"/>
    </source>
</evidence>
<dbReference type="Gene3D" id="1.20.120.1760">
    <property type="match status" value="1"/>
</dbReference>
<feature type="transmembrane region" description="Helical" evidence="6">
    <location>
        <begin position="147"/>
        <end position="165"/>
    </location>
</feature>
<gene>
    <name evidence="8" type="primary">LOC108615613</name>
</gene>
<feature type="transmembrane region" description="Helical" evidence="6">
    <location>
        <begin position="85"/>
        <end position="101"/>
    </location>
</feature>
<dbReference type="InterPro" id="IPR043130">
    <property type="entry name" value="CDP-OH_PTrfase_TM_dom"/>
</dbReference>
<feature type="transmembrane region" description="Helical" evidence="6">
    <location>
        <begin position="285"/>
        <end position="305"/>
    </location>
</feature>
<keyword evidence="4 6" id="KW-0472">Membrane</keyword>
<feature type="transmembrane region" description="Helical" evidence="6">
    <location>
        <begin position="255"/>
        <end position="273"/>
    </location>
</feature>
<reference evidence="7" key="2">
    <citation type="journal article" date="2016" name="G3 (Bethesda)">
        <title>Genome Evolution in Three Species of Cactophilic Drosophila.</title>
        <authorList>
            <person name="Sanchez-Flores A."/>
            <person name="Penazola F."/>
            <person name="Carpinteyro-Ponce J."/>
            <person name="Nazario-Yepiz N."/>
            <person name="Abreu-Goodger C."/>
            <person name="Machado C.A."/>
            <person name="Markow T.A."/>
        </authorList>
    </citation>
    <scope>NUCLEOTIDE SEQUENCE [LARGE SCALE GENOMIC DNA]</scope>
</reference>
<evidence type="ECO:0000313" key="8">
    <source>
        <dbReference type="RefSeq" id="XP_017865726.1"/>
    </source>
</evidence>
<feature type="transmembrane region" description="Helical" evidence="6">
    <location>
        <begin position="217"/>
        <end position="235"/>
    </location>
</feature>
<accession>A0ABM1PEU0</accession>
<evidence type="ECO:0000256" key="2">
    <source>
        <dbReference type="ARBA" id="ARBA00010441"/>
    </source>
</evidence>
<organism evidence="7 8">
    <name type="scientific">Drosophila arizonae</name>
    <name type="common">Fruit fly</name>
    <dbReference type="NCBI Taxonomy" id="7263"/>
    <lineage>
        <taxon>Eukaryota</taxon>
        <taxon>Metazoa</taxon>
        <taxon>Ecdysozoa</taxon>
        <taxon>Arthropoda</taxon>
        <taxon>Hexapoda</taxon>
        <taxon>Insecta</taxon>
        <taxon>Pterygota</taxon>
        <taxon>Neoptera</taxon>
        <taxon>Endopterygota</taxon>
        <taxon>Diptera</taxon>
        <taxon>Brachycera</taxon>
        <taxon>Muscomorpha</taxon>
        <taxon>Ephydroidea</taxon>
        <taxon>Drosophilidae</taxon>
        <taxon>Drosophila</taxon>
    </lineage>
</organism>
<feature type="transmembrane region" description="Helical" evidence="6">
    <location>
        <begin position="185"/>
        <end position="205"/>
    </location>
</feature>
<dbReference type="InterPro" id="IPR000462">
    <property type="entry name" value="CDP-OH_P_trans"/>
</dbReference>
<dbReference type="Pfam" id="PF01066">
    <property type="entry name" value="CDP-OH_P_transf"/>
    <property type="match status" value="1"/>
</dbReference>
<keyword evidence="7" id="KW-1185">Reference proteome</keyword>
<keyword evidence="6" id="KW-0812">Transmembrane</keyword>
<comment type="similarity">
    <text evidence="2 5">Belongs to the CDP-alcohol phosphatidyltransferase class-I family.</text>
</comment>
<evidence type="ECO:0000256" key="3">
    <source>
        <dbReference type="ARBA" id="ARBA00022679"/>
    </source>
</evidence>
<dbReference type="PIRSF" id="PIRSF015665">
    <property type="entry name" value="CHOPT"/>
    <property type="match status" value="1"/>
</dbReference>
<name>A0ABM1PEU0_DROAR</name>
<comment type="subcellular location">
    <subcellularLocation>
        <location evidence="1">Membrane</location>
    </subcellularLocation>
</comment>